<evidence type="ECO:0000313" key="8">
    <source>
        <dbReference type="Proteomes" id="UP000254033"/>
    </source>
</evidence>
<gene>
    <name evidence="3" type="ORF">Lfee_1809</name>
    <name evidence="5" type="ORF">NCTC11978_03238</name>
    <name evidence="4" type="ORF">NCTC12022_01604</name>
</gene>
<dbReference type="Gene3D" id="3.40.1350.10">
    <property type="match status" value="1"/>
</dbReference>
<evidence type="ECO:0000313" key="7">
    <source>
        <dbReference type="Proteomes" id="UP000251942"/>
    </source>
</evidence>
<dbReference type="RefSeq" id="WP_058445981.1">
    <property type="nucleotide sequence ID" value="NZ_CAAAHT010000002.1"/>
</dbReference>
<keyword evidence="4" id="KW-0540">Nuclease</keyword>
<dbReference type="GO" id="GO:0004519">
    <property type="term" value="F:endonuclease activity"/>
    <property type="evidence" value="ECO:0007669"/>
    <property type="project" value="UniProtKB-KW"/>
</dbReference>
<dbReference type="InterPro" id="IPR003509">
    <property type="entry name" value="UPF0102_YraN-like"/>
</dbReference>
<dbReference type="NCBIfam" id="TIGR00252">
    <property type="entry name" value="YraN family protein"/>
    <property type="match status" value="1"/>
</dbReference>
<dbReference type="PANTHER" id="PTHR34039:SF1">
    <property type="entry name" value="UPF0102 PROTEIN YRAN"/>
    <property type="match status" value="1"/>
</dbReference>
<dbReference type="Pfam" id="PF02021">
    <property type="entry name" value="UPF0102"/>
    <property type="match status" value="1"/>
</dbReference>
<dbReference type="EMBL" id="UGNY01000001">
    <property type="protein sequence ID" value="STX40031.1"/>
    <property type="molecule type" value="Genomic_DNA"/>
</dbReference>
<keyword evidence="4" id="KW-0255">Endonuclease</keyword>
<dbReference type="AlphaFoldDB" id="A0A0W0TMS8"/>
<dbReference type="NCBIfam" id="NF009150">
    <property type="entry name" value="PRK12497.1-3"/>
    <property type="match status" value="1"/>
</dbReference>
<evidence type="ECO:0000256" key="1">
    <source>
        <dbReference type="ARBA" id="ARBA00006738"/>
    </source>
</evidence>
<evidence type="ECO:0000313" key="3">
    <source>
        <dbReference type="EMBL" id="KTC96897.1"/>
    </source>
</evidence>
<dbReference type="EMBL" id="UASS01000013">
    <property type="protein sequence ID" value="SPX60868.1"/>
    <property type="molecule type" value="Genomic_DNA"/>
</dbReference>
<dbReference type="Proteomes" id="UP000054698">
    <property type="component" value="Unassembled WGS sequence"/>
</dbReference>
<dbReference type="OrthoDB" id="9794876at2"/>
<dbReference type="PANTHER" id="PTHR34039">
    <property type="entry name" value="UPF0102 PROTEIN YRAN"/>
    <property type="match status" value="1"/>
</dbReference>
<name>A0A0W0TMS8_9GAMM</name>
<dbReference type="HAMAP" id="MF_00048">
    <property type="entry name" value="UPF0102"/>
    <property type="match status" value="1"/>
</dbReference>
<evidence type="ECO:0000313" key="6">
    <source>
        <dbReference type="Proteomes" id="UP000054698"/>
    </source>
</evidence>
<comment type="similarity">
    <text evidence="1 2">Belongs to the UPF0102 family.</text>
</comment>
<reference evidence="7 8" key="2">
    <citation type="submission" date="2018-06" db="EMBL/GenBank/DDBJ databases">
        <authorList>
            <consortium name="Pathogen Informatics"/>
            <person name="Doyle S."/>
        </authorList>
    </citation>
    <scope>NUCLEOTIDE SEQUENCE [LARGE SCALE GENOMIC DNA]</scope>
    <source>
        <strain evidence="5 8">NCTC11978</strain>
        <strain evidence="4 7">NCTC12022</strain>
    </source>
</reference>
<dbReference type="PATRIC" id="fig|453.4.peg.1984"/>
<evidence type="ECO:0000313" key="5">
    <source>
        <dbReference type="EMBL" id="STX40031.1"/>
    </source>
</evidence>
<dbReference type="SUPFAM" id="SSF52980">
    <property type="entry name" value="Restriction endonuclease-like"/>
    <property type="match status" value="1"/>
</dbReference>
<sequence length="118" mass="13442">MSQRIGYIEEQQARMHLAAQGLKWVASNYRCRWGEIDLIMREGAYLVFIEVRARTSLTFGGAAASVTYSKQQKLLKTATHYLLTNKINETQPTRFDVLTLDGKPAKIEWIKNAFGLGF</sequence>
<dbReference type="Proteomes" id="UP000254033">
    <property type="component" value="Unassembled WGS sequence"/>
</dbReference>
<evidence type="ECO:0000256" key="2">
    <source>
        <dbReference type="HAMAP-Rule" id="MF_00048"/>
    </source>
</evidence>
<keyword evidence="6" id="KW-1185">Reference proteome</keyword>
<evidence type="ECO:0000313" key="4">
    <source>
        <dbReference type="EMBL" id="SPX60868.1"/>
    </source>
</evidence>
<dbReference type="InterPro" id="IPR011856">
    <property type="entry name" value="tRNA_endonuc-like_dom_sf"/>
</dbReference>
<dbReference type="GO" id="GO:0003676">
    <property type="term" value="F:nucleic acid binding"/>
    <property type="evidence" value="ECO:0007669"/>
    <property type="project" value="InterPro"/>
</dbReference>
<accession>A0A0W0TMS8</accession>
<reference evidence="3 6" key="1">
    <citation type="submission" date="2015-11" db="EMBL/GenBank/DDBJ databases">
        <title>Genomic analysis of 38 Legionella species identifies large and diverse effector repertoires.</title>
        <authorList>
            <person name="Burstein D."/>
            <person name="Amaro F."/>
            <person name="Zusman T."/>
            <person name="Lifshitz Z."/>
            <person name="Cohen O."/>
            <person name="Gilbert J.A."/>
            <person name="Pupko T."/>
            <person name="Shuman H.A."/>
            <person name="Segal G."/>
        </authorList>
    </citation>
    <scope>NUCLEOTIDE SEQUENCE [LARGE SCALE GENOMIC DNA]</scope>
    <source>
        <strain evidence="3 6">WO-44C</strain>
    </source>
</reference>
<dbReference type="InterPro" id="IPR011335">
    <property type="entry name" value="Restrct_endonuc-II-like"/>
</dbReference>
<dbReference type="STRING" id="453.Lfee_1809"/>
<protein>
    <recommendedName>
        <fullName evidence="2">UPF0102 protein Lfee_1809</fullName>
    </recommendedName>
</protein>
<keyword evidence="4" id="KW-0378">Hydrolase</keyword>
<organism evidence="3 6">
    <name type="scientific">Legionella feeleii</name>
    <dbReference type="NCBI Taxonomy" id="453"/>
    <lineage>
        <taxon>Bacteria</taxon>
        <taxon>Pseudomonadati</taxon>
        <taxon>Pseudomonadota</taxon>
        <taxon>Gammaproteobacteria</taxon>
        <taxon>Legionellales</taxon>
        <taxon>Legionellaceae</taxon>
        <taxon>Legionella</taxon>
    </lineage>
</organism>
<dbReference type="EMBL" id="LNYB01000080">
    <property type="protein sequence ID" value="KTC96897.1"/>
    <property type="molecule type" value="Genomic_DNA"/>
</dbReference>
<dbReference type="Proteomes" id="UP000251942">
    <property type="component" value="Unassembled WGS sequence"/>
</dbReference>
<proteinExistence type="inferred from homology"/>
<dbReference type="CDD" id="cd20736">
    <property type="entry name" value="PoNe_Nuclease"/>
    <property type="match status" value="1"/>
</dbReference>